<gene>
    <name evidence="10" type="ORF">E6K78_11075</name>
</gene>
<evidence type="ECO:0000256" key="1">
    <source>
        <dbReference type="ARBA" id="ARBA00001933"/>
    </source>
</evidence>
<dbReference type="PIRSF" id="PIRSF005572">
    <property type="entry name" value="NifS"/>
    <property type="match status" value="1"/>
</dbReference>
<evidence type="ECO:0000259" key="9">
    <source>
        <dbReference type="Pfam" id="PF00266"/>
    </source>
</evidence>
<evidence type="ECO:0000256" key="4">
    <source>
        <dbReference type="ARBA" id="ARBA00022679"/>
    </source>
</evidence>
<dbReference type="InterPro" id="IPR015422">
    <property type="entry name" value="PyrdxlP-dep_Trfase_small"/>
</dbReference>
<dbReference type="SUPFAM" id="SSF53383">
    <property type="entry name" value="PLP-dependent transferases"/>
    <property type="match status" value="1"/>
</dbReference>
<evidence type="ECO:0000256" key="2">
    <source>
        <dbReference type="ARBA" id="ARBA00010447"/>
    </source>
</evidence>
<dbReference type="CDD" id="cd06453">
    <property type="entry name" value="SufS_like"/>
    <property type="match status" value="1"/>
</dbReference>
<keyword evidence="4 8" id="KW-0808">Transferase</keyword>
<dbReference type="Pfam" id="PF00266">
    <property type="entry name" value="Aminotran_5"/>
    <property type="match status" value="1"/>
</dbReference>
<dbReference type="PROSITE" id="PS00595">
    <property type="entry name" value="AA_TRANSFER_CLASS_5"/>
    <property type="match status" value="1"/>
</dbReference>
<name>A0A538TH55_UNCEI</name>
<dbReference type="InterPro" id="IPR000192">
    <property type="entry name" value="Aminotrans_V_dom"/>
</dbReference>
<protein>
    <recommendedName>
        <fullName evidence="3 8">Cysteine desulfurase</fullName>
        <ecNumber evidence="3 8">2.8.1.7</ecNumber>
    </recommendedName>
</protein>
<dbReference type="Gene3D" id="3.90.1150.10">
    <property type="entry name" value="Aspartate Aminotransferase, domain 1"/>
    <property type="match status" value="1"/>
</dbReference>
<evidence type="ECO:0000256" key="5">
    <source>
        <dbReference type="ARBA" id="ARBA00022898"/>
    </source>
</evidence>
<organism evidence="10 11">
    <name type="scientific">Eiseniibacteriota bacterium</name>
    <dbReference type="NCBI Taxonomy" id="2212470"/>
    <lineage>
        <taxon>Bacteria</taxon>
        <taxon>Candidatus Eiseniibacteriota</taxon>
    </lineage>
</organism>
<comment type="similarity">
    <text evidence="2 8">Belongs to the class-V pyridoxal-phosphate-dependent aminotransferase family. Csd subfamily.</text>
</comment>
<dbReference type="GO" id="GO:0030170">
    <property type="term" value="F:pyridoxal phosphate binding"/>
    <property type="evidence" value="ECO:0007669"/>
    <property type="project" value="UniProtKB-UniRule"/>
</dbReference>
<dbReference type="PANTHER" id="PTHR43586:SF8">
    <property type="entry name" value="CYSTEINE DESULFURASE 1, CHLOROPLASTIC"/>
    <property type="match status" value="1"/>
</dbReference>
<dbReference type="InterPro" id="IPR016454">
    <property type="entry name" value="Cysteine_dSase"/>
</dbReference>
<evidence type="ECO:0000256" key="8">
    <source>
        <dbReference type="RuleBase" id="RU004506"/>
    </source>
</evidence>
<dbReference type="InterPro" id="IPR015424">
    <property type="entry name" value="PyrdxlP-dep_Trfase"/>
</dbReference>
<comment type="caution">
    <text evidence="10">The sequence shown here is derived from an EMBL/GenBank/DDBJ whole genome shotgun (WGS) entry which is preliminary data.</text>
</comment>
<dbReference type="Proteomes" id="UP000316609">
    <property type="component" value="Unassembled WGS sequence"/>
</dbReference>
<evidence type="ECO:0000256" key="6">
    <source>
        <dbReference type="ARBA" id="ARBA00050776"/>
    </source>
</evidence>
<comment type="function">
    <text evidence="8">Catalyzes the removal of elemental sulfur and selenium atoms from L-cysteine, L-cystine, L-selenocysteine, and L-selenocystine to produce L-alanine.</text>
</comment>
<proteinExistence type="inferred from homology"/>
<dbReference type="AlphaFoldDB" id="A0A538TH55"/>
<evidence type="ECO:0000256" key="7">
    <source>
        <dbReference type="RuleBase" id="RU004504"/>
    </source>
</evidence>
<reference evidence="10 11" key="1">
    <citation type="journal article" date="2019" name="Nat. Microbiol.">
        <title>Mediterranean grassland soil C-N compound turnover is dependent on rainfall and depth, and is mediated by genomically divergent microorganisms.</title>
        <authorList>
            <person name="Diamond S."/>
            <person name="Andeer P.F."/>
            <person name="Li Z."/>
            <person name="Crits-Christoph A."/>
            <person name="Burstein D."/>
            <person name="Anantharaman K."/>
            <person name="Lane K.R."/>
            <person name="Thomas B.C."/>
            <person name="Pan C."/>
            <person name="Northen T.R."/>
            <person name="Banfield J.F."/>
        </authorList>
    </citation>
    <scope>NUCLEOTIDE SEQUENCE [LARGE SCALE GENOMIC DNA]</scope>
    <source>
        <strain evidence="10">WS_8</strain>
    </source>
</reference>
<evidence type="ECO:0000313" key="10">
    <source>
        <dbReference type="EMBL" id="TMQ62948.1"/>
    </source>
</evidence>
<dbReference type="EMBL" id="VBOY01000120">
    <property type="protein sequence ID" value="TMQ62948.1"/>
    <property type="molecule type" value="Genomic_DNA"/>
</dbReference>
<dbReference type="GO" id="GO:0006534">
    <property type="term" value="P:cysteine metabolic process"/>
    <property type="evidence" value="ECO:0007669"/>
    <property type="project" value="UniProtKB-UniRule"/>
</dbReference>
<sequence>MGESAAAAKLSRPSRASLAFDPGEVRQQFPIFRAPRPKPLAYLDSAATSQKPDPVLEAMARYYAEYNANIHRGIYDIAERATAAYEDARRRVAHLVGASSPREIVFTRNSTEALNLVAHAWGRRFLEVGDAIVLTEMEHHSNLVPWQLLAQEKQVELRFIPVTGSGELALETLPELLADGRAKLVSVVHISNVLGTVNPIAEIARTVHAAGALLAVDASQSVPHCPVDVKQLDCDFMAFTSHKMLGPTGIGALYGRRRLLEAMPPFLGGGEMIREVKLTESKWNDLPWKFEAGTMPIAEAIGLGAAVDYLEGLGMAEVFAHDRALAGYAMERLAEVPDLVMLGPPADRRGGVVAFTLGEIHPHDVATVLDDEGVCIRAGHHCAMPLHAKLGVPASARASFHCYSLEEEVDTLVRGLHRARKVFAR</sequence>
<accession>A0A538TH55</accession>
<dbReference type="EC" id="2.8.1.7" evidence="3 8"/>
<dbReference type="Gene3D" id="3.40.640.10">
    <property type="entry name" value="Type I PLP-dependent aspartate aminotransferase-like (Major domain)"/>
    <property type="match status" value="1"/>
</dbReference>
<dbReference type="GO" id="GO:0031071">
    <property type="term" value="F:cysteine desulfurase activity"/>
    <property type="evidence" value="ECO:0007669"/>
    <property type="project" value="UniProtKB-UniRule"/>
</dbReference>
<dbReference type="InterPro" id="IPR020578">
    <property type="entry name" value="Aminotrans_V_PyrdxlP_BS"/>
</dbReference>
<evidence type="ECO:0000256" key="3">
    <source>
        <dbReference type="ARBA" id="ARBA00012239"/>
    </source>
</evidence>
<keyword evidence="5 8" id="KW-0663">Pyridoxal phosphate</keyword>
<evidence type="ECO:0000313" key="11">
    <source>
        <dbReference type="Proteomes" id="UP000316609"/>
    </source>
</evidence>
<dbReference type="InterPro" id="IPR010970">
    <property type="entry name" value="Cys_dSase_SufS"/>
</dbReference>
<feature type="domain" description="Aminotransferase class V" evidence="9">
    <location>
        <begin position="42"/>
        <end position="412"/>
    </location>
</feature>
<comment type="catalytic activity">
    <reaction evidence="6 8">
        <text>(sulfur carrier)-H + L-cysteine = (sulfur carrier)-SH + L-alanine</text>
        <dbReference type="Rhea" id="RHEA:43892"/>
        <dbReference type="Rhea" id="RHEA-COMP:14737"/>
        <dbReference type="Rhea" id="RHEA-COMP:14739"/>
        <dbReference type="ChEBI" id="CHEBI:29917"/>
        <dbReference type="ChEBI" id="CHEBI:35235"/>
        <dbReference type="ChEBI" id="CHEBI:57972"/>
        <dbReference type="ChEBI" id="CHEBI:64428"/>
        <dbReference type="EC" id="2.8.1.7"/>
    </reaction>
</comment>
<dbReference type="InterPro" id="IPR015421">
    <property type="entry name" value="PyrdxlP-dep_Trfase_major"/>
</dbReference>
<comment type="cofactor">
    <cofactor evidence="1 7">
        <name>pyridoxal 5'-phosphate</name>
        <dbReference type="ChEBI" id="CHEBI:597326"/>
    </cofactor>
</comment>
<dbReference type="PANTHER" id="PTHR43586">
    <property type="entry name" value="CYSTEINE DESULFURASE"/>
    <property type="match status" value="1"/>
</dbReference>
<dbReference type="NCBIfam" id="TIGR01979">
    <property type="entry name" value="sufS"/>
    <property type="match status" value="1"/>
</dbReference>